<accession>A0A7S3EZS9</accession>
<dbReference type="AlphaFoldDB" id="A0A7S3EZS9"/>
<reference evidence="1" key="1">
    <citation type="submission" date="2021-01" db="EMBL/GenBank/DDBJ databases">
        <authorList>
            <person name="Corre E."/>
            <person name="Pelletier E."/>
            <person name="Niang G."/>
            <person name="Scheremetjew M."/>
            <person name="Finn R."/>
            <person name="Kale V."/>
            <person name="Holt S."/>
            <person name="Cochrane G."/>
            <person name="Meng A."/>
            <person name="Brown T."/>
            <person name="Cohen L."/>
        </authorList>
    </citation>
    <scope>NUCLEOTIDE SEQUENCE</scope>
    <source>
        <strain evidence="1">CCMP281</strain>
    </source>
</reference>
<dbReference type="EMBL" id="HBHX01034651">
    <property type="protein sequence ID" value="CAE0118523.1"/>
    <property type="molecule type" value="Transcribed_RNA"/>
</dbReference>
<sequence>MPKKKGKGKKGKKDFLVDLPSLQPYGVMPRDIIKTPLGVEATVLGVRDGLLWLQFQGNVQSPVPSKAKTKADMEAFGYVRRPQSAHIHRSIVEREESYFNHRYYGTPGPKTAAMRLPWPDGSPAFNALAPVEKGRPLTAPP</sequence>
<protein>
    <submittedName>
        <fullName evidence="1">Uncharacterized protein</fullName>
    </submittedName>
</protein>
<gene>
    <name evidence="1" type="ORF">HERI1096_LOCUS19222</name>
</gene>
<evidence type="ECO:0000313" key="1">
    <source>
        <dbReference type="EMBL" id="CAE0118523.1"/>
    </source>
</evidence>
<proteinExistence type="predicted"/>
<organism evidence="1">
    <name type="scientific">Haptolina ericina</name>
    <dbReference type="NCBI Taxonomy" id="156174"/>
    <lineage>
        <taxon>Eukaryota</taxon>
        <taxon>Haptista</taxon>
        <taxon>Haptophyta</taxon>
        <taxon>Prymnesiophyceae</taxon>
        <taxon>Prymnesiales</taxon>
        <taxon>Prymnesiaceae</taxon>
        <taxon>Haptolina</taxon>
    </lineage>
</organism>
<name>A0A7S3EZS9_9EUKA</name>